<keyword evidence="2" id="KW-1185">Reference proteome</keyword>
<dbReference type="EMBL" id="MU393517">
    <property type="protein sequence ID" value="KAI4862870.1"/>
    <property type="molecule type" value="Genomic_DNA"/>
</dbReference>
<reference evidence="1 2" key="1">
    <citation type="journal article" date="2022" name="New Phytol.">
        <title>Ecological generalism drives hyperdiversity of secondary metabolite gene clusters in xylarialean endophytes.</title>
        <authorList>
            <person name="Franco M.E.E."/>
            <person name="Wisecaver J.H."/>
            <person name="Arnold A.E."/>
            <person name="Ju Y.M."/>
            <person name="Slot J.C."/>
            <person name="Ahrendt S."/>
            <person name="Moore L.P."/>
            <person name="Eastman K.E."/>
            <person name="Scott K."/>
            <person name="Konkel Z."/>
            <person name="Mondo S.J."/>
            <person name="Kuo A."/>
            <person name="Hayes R.D."/>
            <person name="Haridas S."/>
            <person name="Andreopoulos B."/>
            <person name="Riley R."/>
            <person name="LaButti K."/>
            <person name="Pangilinan J."/>
            <person name="Lipzen A."/>
            <person name="Amirebrahimi M."/>
            <person name="Yan J."/>
            <person name="Adam C."/>
            <person name="Keymanesh K."/>
            <person name="Ng V."/>
            <person name="Louie K."/>
            <person name="Northen T."/>
            <person name="Drula E."/>
            <person name="Henrissat B."/>
            <person name="Hsieh H.M."/>
            <person name="Youens-Clark K."/>
            <person name="Lutzoni F."/>
            <person name="Miadlikowska J."/>
            <person name="Eastwood D.C."/>
            <person name="Hamelin R.C."/>
            <person name="Grigoriev I.V."/>
            <person name="U'Ren J.M."/>
        </authorList>
    </citation>
    <scope>NUCLEOTIDE SEQUENCE [LARGE SCALE GENOMIC DNA]</scope>
    <source>
        <strain evidence="1 2">CBS 119005</strain>
    </source>
</reference>
<comment type="caution">
    <text evidence="1">The sequence shown here is derived from an EMBL/GenBank/DDBJ whole genome shotgun (WGS) entry which is preliminary data.</text>
</comment>
<proteinExistence type="predicted"/>
<evidence type="ECO:0000313" key="1">
    <source>
        <dbReference type="EMBL" id="KAI4862870.1"/>
    </source>
</evidence>
<protein>
    <submittedName>
        <fullName evidence="1">DnaJ-domain-containing protein</fullName>
    </submittedName>
</protein>
<dbReference type="Proteomes" id="UP001497700">
    <property type="component" value="Unassembled WGS sequence"/>
</dbReference>
<gene>
    <name evidence="1" type="ORF">F4820DRAFT_398161</name>
</gene>
<name>A0ACB9YTV8_9PEZI</name>
<sequence>MAPSVVTDDYYVVLGVARTADADTLKAAWRKLARIKHPDKNPGNPNATAEFQRLESAYSTLCDPIRRRAYDLQFPPVFTSNGPTPEAYYHNYAGTSSNDAFEHKNRERESKRDTLHHQKRREEADVFEARRSLRRILEEIKKLDEEAKRDVAEESSWWGYFTSMIPGSQKQREEKSRERDRRGLDRIAARRIKEIELERQSVKVTLFEHALRATQEEINKITLEINRWREEQAAARRREAQQQQEEQAAARRREVQRQQEEHARRERARRKEEEAEAARRASEWEERWRREQEEEAARRFEELRRAQSERDEAASCNHRSWWGKVDGPHFCSNCSTMTTLFALQCPLCRKIACASCRKALQTGRQRRPRRGI</sequence>
<evidence type="ECO:0000313" key="2">
    <source>
        <dbReference type="Proteomes" id="UP001497700"/>
    </source>
</evidence>
<accession>A0ACB9YTV8</accession>
<organism evidence="1 2">
    <name type="scientific">Hypoxylon rubiginosum</name>
    <dbReference type="NCBI Taxonomy" id="110542"/>
    <lineage>
        <taxon>Eukaryota</taxon>
        <taxon>Fungi</taxon>
        <taxon>Dikarya</taxon>
        <taxon>Ascomycota</taxon>
        <taxon>Pezizomycotina</taxon>
        <taxon>Sordariomycetes</taxon>
        <taxon>Xylariomycetidae</taxon>
        <taxon>Xylariales</taxon>
        <taxon>Hypoxylaceae</taxon>
        <taxon>Hypoxylon</taxon>
    </lineage>
</organism>